<evidence type="ECO:0000313" key="2">
    <source>
        <dbReference type="Proteomes" id="UP000243459"/>
    </source>
</evidence>
<gene>
    <name evidence="1" type="ORF">A4U43_C04F19540</name>
</gene>
<dbReference type="EMBL" id="CM007384">
    <property type="protein sequence ID" value="ONK72448.1"/>
    <property type="molecule type" value="Genomic_DNA"/>
</dbReference>
<organism evidence="1 2">
    <name type="scientific">Asparagus officinalis</name>
    <name type="common">Garden asparagus</name>
    <dbReference type="NCBI Taxonomy" id="4686"/>
    <lineage>
        <taxon>Eukaryota</taxon>
        <taxon>Viridiplantae</taxon>
        <taxon>Streptophyta</taxon>
        <taxon>Embryophyta</taxon>
        <taxon>Tracheophyta</taxon>
        <taxon>Spermatophyta</taxon>
        <taxon>Magnoliopsida</taxon>
        <taxon>Liliopsida</taxon>
        <taxon>Asparagales</taxon>
        <taxon>Asparagaceae</taxon>
        <taxon>Asparagoideae</taxon>
        <taxon>Asparagus</taxon>
    </lineage>
</organism>
<accession>A0A5P1F262</accession>
<protein>
    <submittedName>
        <fullName evidence="1">Uncharacterized protein</fullName>
    </submittedName>
</protein>
<dbReference type="AlphaFoldDB" id="A0A5P1F262"/>
<reference evidence="2" key="1">
    <citation type="journal article" date="2017" name="Nat. Commun.">
        <title>The asparagus genome sheds light on the origin and evolution of a young Y chromosome.</title>
        <authorList>
            <person name="Harkess A."/>
            <person name="Zhou J."/>
            <person name="Xu C."/>
            <person name="Bowers J.E."/>
            <person name="Van der Hulst R."/>
            <person name="Ayyampalayam S."/>
            <person name="Mercati F."/>
            <person name="Riccardi P."/>
            <person name="McKain M.R."/>
            <person name="Kakrana A."/>
            <person name="Tang H."/>
            <person name="Ray J."/>
            <person name="Groenendijk J."/>
            <person name="Arikit S."/>
            <person name="Mathioni S.M."/>
            <person name="Nakano M."/>
            <person name="Shan H."/>
            <person name="Telgmann-Rauber A."/>
            <person name="Kanno A."/>
            <person name="Yue Z."/>
            <person name="Chen H."/>
            <person name="Li W."/>
            <person name="Chen Y."/>
            <person name="Xu X."/>
            <person name="Zhang Y."/>
            <person name="Luo S."/>
            <person name="Chen H."/>
            <person name="Gao J."/>
            <person name="Mao Z."/>
            <person name="Pires J.C."/>
            <person name="Luo M."/>
            <person name="Kudrna D."/>
            <person name="Wing R.A."/>
            <person name="Meyers B.C."/>
            <person name="Yi K."/>
            <person name="Kong H."/>
            <person name="Lavrijsen P."/>
            <person name="Sunseri F."/>
            <person name="Falavigna A."/>
            <person name="Ye Y."/>
            <person name="Leebens-Mack J.H."/>
            <person name="Chen G."/>
        </authorList>
    </citation>
    <scope>NUCLEOTIDE SEQUENCE [LARGE SCALE GENOMIC DNA]</scope>
    <source>
        <strain evidence="2">cv. DH0086</strain>
    </source>
</reference>
<dbReference type="Gramene" id="ONK72448">
    <property type="protein sequence ID" value="ONK72448"/>
    <property type="gene ID" value="A4U43_C04F19540"/>
</dbReference>
<sequence>MCISLVAINVDNLGLSAPLTASHAASMSLLLLLATAPMTGDVPLVSPHHRPDDKRAPVGLHERADTLGDDVDAEVEEGAGDGELLVGGHGGARGLLAVAESGVEDSDVEWVGDEVRGVRRRSHTVSN</sequence>
<dbReference type="Proteomes" id="UP000243459">
    <property type="component" value="Chromosome 4"/>
</dbReference>
<name>A0A5P1F262_ASPOF</name>
<evidence type="ECO:0000313" key="1">
    <source>
        <dbReference type="EMBL" id="ONK72448.1"/>
    </source>
</evidence>
<proteinExistence type="predicted"/>
<keyword evidence="2" id="KW-1185">Reference proteome</keyword>